<dbReference type="OrthoDB" id="10264550at2759"/>
<accession>A0A0K9P6S3</accession>
<evidence type="ECO:0000313" key="7">
    <source>
        <dbReference type="Proteomes" id="UP000036987"/>
    </source>
</evidence>
<dbReference type="Gene3D" id="3.40.50.1820">
    <property type="entry name" value="alpha/beta hydrolase"/>
    <property type="match status" value="1"/>
</dbReference>
<dbReference type="Proteomes" id="UP000036987">
    <property type="component" value="Unassembled WGS sequence"/>
</dbReference>
<dbReference type="GO" id="GO:0005737">
    <property type="term" value="C:cytoplasm"/>
    <property type="evidence" value="ECO:0007669"/>
    <property type="project" value="UniProtKB-SubCell"/>
</dbReference>
<sequence length="311" mass="35092">MMARISSSEPGDYVYFKSQVPLHKISIGTIQWRYYDFGPKDVPPLICIPGVSETADVFYKQIMFLTVRGHRVVSIDIPQTSNENEWVQGFQKFLDVIGVYHVHLYGTGLGGFLAQCFAQNRPRQVKSLVLSNTFLKPPLYSTATPLSFSWSPLFLLKRYILSAMPKGAHEPFIADSIDFVVGQIETLSKDDLASRLTLCAYATPIGRILLPDYHITFLDTIDQSKSDSELYQRYPNSTLATLKSGGDFPFLSRPDEVNLHLQLHLRRVGVVTKMIEPEVPVEPKLKQGERYSDPQIDENNNDDDNDITAAT</sequence>
<dbReference type="PANTHER" id="PTHR15913:SF0">
    <property type="entry name" value="MASPARDIN"/>
    <property type="match status" value="1"/>
</dbReference>
<dbReference type="SUPFAM" id="SSF53474">
    <property type="entry name" value="alpha/beta-Hydrolases"/>
    <property type="match status" value="1"/>
</dbReference>
<evidence type="ECO:0000256" key="4">
    <source>
        <dbReference type="SAM" id="MobiDB-lite"/>
    </source>
</evidence>
<evidence type="ECO:0000313" key="6">
    <source>
        <dbReference type="EMBL" id="KMZ63900.1"/>
    </source>
</evidence>
<comment type="subcellular location">
    <subcellularLocation>
        <location evidence="1">Cytoplasm</location>
    </subcellularLocation>
</comment>
<dbReference type="InterPro" id="IPR000073">
    <property type="entry name" value="AB_hydrolase_1"/>
</dbReference>
<name>A0A0K9P6S3_ZOSMR</name>
<dbReference type="OMA" id="ILYLWAN"/>
<feature type="compositionally biased region" description="Basic and acidic residues" evidence="4">
    <location>
        <begin position="281"/>
        <end position="292"/>
    </location>
</feature>
<keyword evidence="7" id="KW-1185">Reference proteome</keyword>
<dbReference type="InterPro" id="IPR026151">
    <property type="entry name" value="Maspardin"/>
</dbReference>
<proteinExistence type="predicted"/>
<comment type="caution">
    <text evidence="6">The sequence shown here is derived from an EMBL/GenBank/DDBJ whole genome shotgun (WGS) entry which is preliminary data.</text>
</comment>
<feature type="compositionally biased region" description="Acidic residues" evidence="4">
    <location>
        <begin position="295"/>
        <end position="311"/>
    </location>
</feature>
<feature type="domain" description="AB hydrolase-1" evidence="5">
    <location>
        <begin position="43"/>
        <end position="141"/>
    </location>
</feature>
<evidence type="ECO:0000256" key="3">
    <source>
        <dbReference type="ARBA" id="ARBA00022490"/>
    </source>
</evidence>
<dbReference type="STRING" id="29655.A0A0K9P6S3"/>
<dbReference type="PANTHER" id="PTHR15913">
    <property type="entry name" value="ACID CLUSTER PROTEIN 33"/>
    <property type="match status" value="1"/>
</dbReference>
<reference evidence="7" key="1">
    <citation type="journal article" date="2016" name="Nature">
        <title>The genome of the seagrass Zostera marina reveals angiosperm adaptation to the sea.</title>
        <authorList>
            <person name="Olsen J.L."/>
            <person name="Rouze P."/>
            <person name="Verhelst B."/>
            <person name="Lin Y.-C."/>
            <person name="Bayer T."/>
            <person name="Collen J."/>
            <person name="Dattolo E."/>
            <person name="De Paoli E."/>
            <person name="Dittami S."/>
            <person name="Maumus F."/>
            <person name="Michel G."/>
            <person name="Kersting A."/>
            <person name="Lauritano C."/>
            <person name="Lohaus R."/>
            <person name="Toepel M."/>
            <person name="Tonon T."/>
            <person name="Vanneste K."/>
            <person name="Amirebrahimi M."/>
            <person name="Brakel J."/>
            <person name="Bostroem C."/>
            <person name="Chovatia M."/>
            <person name="Grimwood J."/>
            <person name="Jenkins J.W."/>
            <person name="Jueterbock A."/>
            <person name="Mraz A."/>
            <person name="Stam W.T."/>
            <person name="Tice H."/>
            <person name="Bornberg-Bauer E."/>
            <person name="Green P.J."/>
            <person name="Pearson G.A."/>
            <person name="Procaccini G."/>
            <person name="Duarte C.M."/>
            <person name="Schmutz J."/>
            <person name="Reusch T.B.H."/>
            <person name="Van de Peer Y."/>
        </authorList>
    </citation>
    <scope>NUCLEOTIDE SEQUENCE [LARGE SCALE GENOMIC DNA]</scope>
    <source>
        <strain evidence="7">cv. Finnish</strain>
    </source>
</reference>
<organism evidence="6 7">
    <name type="scientific">Zostera marina</name>
    <name type="common">Eelgrass</name>
    <dbReference type="NCBI Taxonomy" id="29655"/>
    <lineage>
        <taxon>Eukaryota</taxon>
        <taxon>Viridiplantae</taxon>
        <taxon>Streptophyta</taxon>
        <taxon>Embryophyta</taxon>
        <taxon>Tracheophyta</taxon>
        <taxon>Spermatophyta</taxon>
        <taxon>Magnoliopsida</taxon>
        <taxon>Liliopsida</taxon>
        <taxon>Zosteraceae</taxon>
        <taxon>Zostera</taxon>
    </lineage>
</organism>
<protein>
    <recommendedName>
        <fullName evidence="2">Maspardin</fullName>
    </recommendedName>
</protein>
<keyword evidence="3" id="KW-0963">Cytoplasm</keyword>
<dbReference type="EMBL" id="LFYR01001193">
    <property type="protein sequence ID" value="KMZ63900.1"/>
    <property type="molecule type" value="Genomic_DNA"/>
</dbReference>
<dbReference type="Pfam" id="PF00561">
    <property type="entry name" value="Abhydrolase_1"/>
    <property type="match status" value="1"/>
</dbReference>
<dbReference type="InterPro" id="IPR029058">
    <property type="entry name" value="AB_hydrolase_fold"/>
</dbReference>
<dbReference type="AlphaFoldDB" id="A0A0K9P6S3"/>
<evidence type="ECO:0000256" key="1">
    <source>
        <dbReference type="ARBA" id="ARBA00004496"/>
    </source>
</evidence>
<evidence type="ECO:0000256" key="2">
    <source>
        <dbReference type="ARBA" id="ARBA00020148"/>
    </source>
</evidence>
<feature type="region of interest" description="Disordered" evidence="4">
    <location>
        <begin position="281"/>
        <end position="311"/>
    </location>
</feature>
<evidence type="ECO:0000259" key="5">
    <source>
        <dbReference type="Pfam" id="PF00561"/>
    </source>
</evidence>
<gene>
    <name evidence="6" type="ORF">ZOSMA_38G00070</name>
</gene>